<keyword evidence="3" id="KW-0206">Cytoskeleton</keyword>
<evidence type="ECO:0000313" key="7">
    <source>
        <dbReference type="Proteomes" id="UP000235965"/>
    </source>
</evidence>
<dbReference type="InterPro" id="IPR029299">
    <property type="entry name" value="ALMS_motif"/>
</dbReference>
<proteinExistence type="predicted"/>
<comment type="subcellular location">
    <subcellularLocation>
        <location evidence="1">Cytoplasm</location>
        <location evidence="1">Cytoskeleton</location>
        <location evidence="1">Microtubule organizing center</location>
        <location evidence="1">Centrosome</location>
    </subcellularLocation>
</comment>
<feature type="region of interest" description="Disordered" evidence="4">
    <location>
        <begin position="1190"/>
        <end position="1217"/>
    </location>
</feature>
<name>A0A2J7RFP8_9NEOP</name>
<comment type="caution">
    <text evidence="6">The sequence shown here is derived from an EMBL/GenBank/DDBJ whole genome shotgun (WGS) entry which is preliminary data.</text>
</comment>
<keyword evidence="2" id="KW-0963">Cytoplasm</keyword>
<feature type="compositionally biased region" description="Polar residues" evidence="4">
    <location>
        <begin position="367"/>
        <end position="380"/>
    </location>
</feature>
<feature type="compositionally biased region" description="Polar residues" evidence="4">
    <location>
        <begin position="318"/>
        <end position="331"/>
    </location>
</feature>
<feature type="domain" description="ALMS motif" evidence="5">
    <location>
        <begin position="1683"/>
        <end position="1811"/>
    </location>
</feature>
<evidence type="ECO:0000259" key="5">
    <source>
        <dbReference type="Pfam" id="PF15309"/>
    </source>
</evidence>
<dbReference type="Proteomes" id="UP000235965">
    <property type="component" value="Unassembled WGS sequence"/>
</dbReference>
<dbReference type="OrthoDB" id="2448405at2759"/>
<feature type="region of interest" description="Disordered" evidence="4">
    <location>
        <begin position="318"/>
        <end position="354"/>
    </location>
</feature>
<feature type="compositionally biased region" description="Polar residues" evidence="4">
    <location>
        <begin position="1660"/>
        <end position="1670"/>
    </location>
</feature>
<feature type="region of interest" description="Disordered" evidence="4">
    <location>
        <begin position="952"/>
        <end position="1048"/>
    </location>
</feature>
<protein>
    <recommendedName>
        <fullName evidence="5">ALMS motif domain-containing protein</fullName>
    </recommendedName>
</protein>
<feature type="compositionally biased region" description="Low complexity" evidence="4">
    <location>
        <begin position="337"/>
        <end position="353"/>
    </location>
</feature>
<sequence length="1825" mass="200706">MMDPESCYDERVCATLNAEKHETSCASQERPSVSDVPALIPASQNRIEQYSSVASGQSVTPAVRTNLLTQAVERYNRLHDRQNASSTTCGPCSLSSRTICSMQTKGSQPENYIGNGNYCTQGVRRFGVDVEATQHSQSSSKNCNEERHRNVIGQETMYTPNASTAVVVESAPQEREQSVRPPLVGQASACDSSTAVQDMLLPAVGNTGAEDNSDHSVQEDLLQHTYTEKETDYSGAIKETQLHKAFCSGNSSTEDKDLKLYSCSQGKEDKTEASRDVKVLCEIKEDFVCGRAAEPRDCHVSGRVFMAVPCPADPQYQTYMSSSQNQDSSAVATEAVGSGRAPSPASVSSVTSSRRLEWDSGADVGYQNYQPENGESSPNEGLSTIERIALARGCSAALRLEPEGTSGSVQQLNTVQFKPVAKSSKFVCKKPLAVSTPVEFGQRVASCVTGTDSESEIIPDVQLQAERCIFHGEEHSCHLAEKKSTSVVQQKVPSLQFKGQESCSVVSSLRDLRELGHPRASKNLLCRSQSYQSLFSKEDHKTKAFQDSNNGSYPLRHQHKRNNGLTACSLSSSSVSTVVTNHECTRIPDKPIHTSEFHVPVRNSIGIRVSETEKGPKSLCATPNCNRKHDDSALKHVAALNPEQEIMLEGTDSDIIDKTDSAVEDARTAEHNPKHMFVLKQNYVHVSKVQPQKQSYQEMKPCKLLLDNTKIENGGSAFCKGVQKRRSIECQWGLSANGAPQKLTETAEGKLNDIGKPSLERNQSEEDSTEKNSGTLDSVTSSTQTAGSWFLGETPQSTNENQNVSGRRGSSGVVGSANSFEYLPGHVYENNTLALDKNLYRNTTAGCSFAESASSQPVASFADSKFEASNDMSWGSSVSSSFIRDIEKGISMLKDLLNAKSYNSDKKKKLMRQVVNRLIETSDAEGKVVLESNVAWVPPKSHSAACVNGHAVQEASQEVVSGGRKMRRTMERGEVSGESGGEQQGGSNPRLHQTSLVADRGTQSVLSEASGPSSLSVSRADSRAETTTSTTQGRAGSSSTNSTFPRNWKELTTQSEREYEQCRHKPGRQSIKSVLLSLCETERESQLSWICTEIRHLNNLKQLLEKQKKLGSDLMDLEIQTYGGTHKKRRDPVSSQKSSEVSAEPESVRSDGTYSSSIREAHLKEIEIERNRSVRTHRYKHIKPSMQLMSPKVPEKHSGTDKFSVKVPQSSSDSDMKTVVSNRKDVFTQFPTSAKLCNIEINDKLRVEEKGIQAPTSSNVSTNGDTYELIGGVLSDSTASGRINVFMQTRDKKFVTKEDSQRSQVINKYIAEASKSNEFRKANVKQSELNESTPLCCCECKKLLGEISSDLRSTKQRSVGNSVERHMKMNSLVDKQKYVPSSGRKTQSKSVDNSSARSCTFSSSGTMGDAIELTHDSDHVQTSVATETTGNTGVQTTQPLSSLPLIRPQWYSVVSQGTQKLSSKVENGIDASLKKCPCCGASEDKTDSILISSHSTAGEWKCYRCLKKEQDKRHNRKCQICGVLESEQNGIADCDTVWKCSDCLAKLLDKGKPVLDKSIQCGLQKGCENVKEKQGDAGISSSSTTAMKAPVGYVVTIETATDSVSSVAEKSEKKPLEKIRIKVPGKKRRSVSSKRKEKENLKTGFSNSSMKSSKQKQKPAGSTENRSTTDCAVMRNKHYSREHTLQEYLAANRPDFIQSAEYRRQCLDELSYLRELRQKSKQKLLALASSTSHFRGDSTELISTGPLPPPPLAVKRIFSQRTMRAQTECKYRNLPEVLNKKIDRKRKEDYRTNRLMAEIFARKLQKRVLKGDVNLSNSRSVISNI</sequence>
<evidence type="ECO:0000256" key="4">
    <source>
        <dbReference type="SAM" id="MobiDB-lite"/>
    </source>
</evidence>
<feature type="compositionally biased region" description="Polar residues" evidence="4">
    <location>
        <begin position="794"/>
        <end position="803"/>
    </location>
</feature>
<dbReference type="GO" id="GO:0005813">
    <property type="term" value="C:centrosome"/>
    <property type="evidence" value="ECO:0007669"/>
    <property type="project" value="UniProtKB-SubCell"/>
</dbReference>
<evidence type="ECO:0000256" key="2">
    <source>
        <dbReference type="ARBA" id="ARBA00022490"/>
    </source>
</evidence>
<feature type="region of interest" description="Disordered" evidence="4">
    <location>
        <begin position="361"/>
        <end position="380"/>
    </location>
</feature>
<keyword evidence="7" id="KW-1185">Reference proteome</keyword>
<organism evidence="6 7">
    <name type="scientific">Cryptotermes secundus</name>
    <dbReference type="NCBI Taxonomy" id="105785"/>
    <lineage>
        <taxon>Eukaryota</taxon>
        <taxon>Metazoa</taxon>
        <taxon>Ecdysozoa</taxon>
        <taxon>Arthropoda</taxon>
        <taxon>Hexapoda</taxon>
        <taxon>Insecta</taxon>
        <taxon>Pterygota</taxon>
        <taxon>Neoptera</taxon>
        <taxon>Polyneoptera</taxon>
        <taxon>Dictyoptera</taxon>
        <taxon>Blattodea</taxon>
        <taxon>Blattoidea</taxon>
        <taxon>Termitoidae</taxon>
        <taxon>Kalotermitidae</taxon>
        <taxon>Cryptotermitinae</taxon>
        <taxon>Cryptotermes</taxon>
    </lineage>
</organism>
<feature type="compositionally biased region" description="Basic and acidic residues" evidence="4">
    <location>
        <begin position="1193"/>
        <end position="1204"/>
    </location>
</feature>
<feature type="region of interest" description="Disordered" evidence="4">
    <location>
        <begin position="1123"/>
        <end position="1154"/>
    </location>
</feature>
<accession>A0A2J7RFP8</accession>
<feature type="compositionally biased region" description="Basic and acidic residues" evidence="4">
    <location>
        <begin position="1609"/>
        <end position="1620"/>
    </location>
</feature>
<feature type="compositionally biased region" description="Basic residues" evidence="4">
    <location>
        <begin position="1621"/>
        <end position="1633"/>
    </location>
</feature>
<feature type="compositionally biased region" description="Polar residues" evidence="4">
    <location>
        <begin position="990"/>
        <end position="1048"/>
    </location>
</feature>
<feature type="region of interest" description="Disordered" evidence="4">
    <location>
        <begin position="741"/>
        <end position="811"/>
    </location>
</feature>
<reference evidence="6 7" key="1">
    <citation type="submission" date="2017-12" db="EMBL/GenBank/DDBJ databases">
        <title>Hemimetabolous genomes reveal molecular basis of termite eusociality.</title>
        <authorList>
            <person name="Harrison M.C."/>
            <person name="Jongepier E."/>
            <person name="Robertson H.M."/>
            <person name="Arning N."/>
            <person name="Bitard-Feildel T."/>
            <person name="Chao H."/>
            <person name="Childers C.P."/>
            <person name="Dinh H."/>
            <person name="Doddapaneni H."/>
            <person name="Dugan S."/>
            <person name="Gowin J."/>
            <person name="Greiner C."/>
            <person name="Han Y."/>
            <person name="Hu H."/>
            <person name="Hughes D.S.T."/>
            <person name="Huylmans A.-K."/>
            <person name="Kemena C."/>
            <person name="Kremer L.P.M."/>
            <person name="Lee S.L."/>
            <person name="Lopez-Ezquerra A."/>
            <person name="Mallet L."/>
            <person name="Monroy-Kuhn J.M."/>
            <person name="Moser A."/>
            <person name="Murali S.C."/>
            <person name="Muzny D.M."/>
            <person name="Otani S."/>
            <person name="Piulachs M.-D."/>
            <person name="Poelchau M."/>
            <person name="Qu J."/>
            <person name="Schaub F."/>
            <person name="Wada-Katsumata A."/>
            <person name="Worley K.C."/>
            <person name="Xie Q."/>
            <person name="Ylla G."/>
            <person name="Poulsen M."/>
            <person name="Gibbs R.A."/>
            <person name="Schal C."/>
            <person name="Richards S."/>
            <person name="Belles X."/>
            <person name="Korb J."/>
            <person name="Bornberg-Bauer E."/>
        </authorList>
    </citation>
    <scope>NUCLEOTIDE SEQUENCE [LARGE SCALE GENOMIC DNA]</scope>
    <source>
        <tissue evidence="6">Whole body</tissue>
    </source>
</reference>
<evidence type="ECO:0000313" key="6">
    <source>
        <dbReference type="EMBL" id="PNF39656.1"/>
    </source>
</evidence>
<dbReference type="Pfam" id="PF15309">
    <property type="entry name" value="ALMS_motif"/>
    <property type="match status" value="1"/>
</dbReference>
<gene>
    <name evidence="6" type="ORF">B7P43_G05634</name>
</gene>
<dbReference type="EMBL" id="NEVH01004410">
    <property type="protein sequence ID" value="PNF39656.1"/>
    <property type="molecule type" value="Genomic_DNA"/>
</dbReference>
<feature type="region of interest" description="Disordered" evidence="4">
    <location>
        <begin position="1604"/>
        <end position="1672"/>
    </location>
</feature>
<evidence type="ECO:0000256" key="3">
    <source>
        <dbReference type="ARBA" id="ARBA00023212"/>
    </source>
</evidence>
<evidence type="ECO:0000256" key="1">
    <source>
        <dbReference type="ARBA" id="ARBA00004300"/>
    </source>
</evidence>
<feature type="compositionally biased region" description="Basic and acidic residues" evidence="4">
    <location>
        <begin position="745"/>
        <end position="764"/>
    </location>
</feature>
<feature type="compositionally biased region" description="Polar residues" evidence="4">
    <location>
        <begin position="771"/>
        <end position="787"/>
    </location>
</feature>
<dbReference type="InParanoid" id="A0A2J7RFP8"/>